<reference evidence="1" key="1">
    <citation type="journal article" date="2014" name="Int. J. Syst. Evol. Microbiol.">
        <title>Complete genome sequence of Corynebacterium casei LMG S-19264T (=DSM 44701T), isolated from a smear-ripened cheese.</title>
        <authorList>
            <consortium name="US DOE Joint Genome Institute (JGI-PGF)"/>
            <person name="Walter F."/>
            <person name="Albersmeier A."/>
            <person name="Kalinowski J."/>
            <person name="Ruckert C."/>
        </authorList>
    </citation>
    <scope>NUCLEOTIDE SEQUENCE</scope>
    <source>
        <strain evidence="1">NBRC 108769</strain>
    </source>
</reference>
<protein>
    <recommendedName>
        <fullName evidence="3">DUF1566 domain-containing protein</fullName>
    </recommendedName>
</protein>
<evidence type="ECO:0000313" key="1">
    <source>
        <dbReference type="EMBL" id="GLR18811.1"/>
    </source>
</evidence>
<sequence length="108" mass="11810">MVSIYDIGLTSWSDITNVEIGATAQSNLNGAGNTVAIILQDGQKSSAAQHCNLLTYGGFDDWYLPSKEELKQVFQKKSEINPVATANGGEILGNSWYWNSTEFNDIYA</sequence>
<dbReference type="EMBL" id="BSOH01000023">
    <property type="protein sequence ID" value="GLR18811.1"/>
    <property type="molecule type" value="Genomic_DNA"/>
</dbReference>
<name>A0AA37SQ31_9BACT</name>
<dbReference type="AlphaFoldDB" id="A0AA37SQ31"/>
<dbReference type="RefSeq" id="WP_235292759.1">
    <property type="nucleotide sequence ID" value="NZ_BSOH01000023.1"/>
</dbReference>
<dbReference type="Proteomes" id="UP001156666">
    <property type="component" value="Unassembled WGS sequence"/>
</dbReference>
<comment type="caution">
    <text evidence="1">The sequence shown here is derived from an EMBL/GenBank/DDBJ whole genome shotgun (WGS) entry which is preliminary data.</text>
</comment>
<evidence type="ECO:0000313" key="2">
    <source>
        <dbReference type="Proteomes" id="UP001156666"/>
    </source>
</evidence>
<accession>A0AA37SQ31</accession>
<organism evidence="1 2">
    <name type="scientific">Portibacter lacus</name>
    <dbReference type="NCBI Taxonomy" id="1099794"/>
    <lineage>
        <taxon>Bacteria</taxon>
        <taxon>Pseudomonadati</taxon>
        <taxon>Bacteroidota</taxon>
        <taxon>Saprospiria</taxon>
        <taxon>Saprospirales</taxon>
        <taxon>Haliscomenobacteraceae</taxon>
        <taxon>Portibacter</taxon>
    </lineage>
</organism>
<reference evidence="1" key="2">
    <citation type="submission" date="2023-01" db="EMBL/GenBank/DDBJ databases">
        <title>Draft genome sequence of Portibacter lacus strain NBRC 108769.</title>
        <authorList>
            <person name="Sun Q."/>
            <person name="Mori K."/>
        </authorList>
    </citation>
    <scope>NUCLEOTIDE SEQUENCE</scope>
    <source>
        <strain evidence="1">NBRC 108769</strain>
    </source>
</reference>
<evidence type="ECO:0008006" key="3">
    <source>
        <dbReference type="Google" id="ProtNLM"/>
    </source>
</evidence>
<keyword evidence="2" id="KW-1185">Reference proteome</keyword>
<gene>
    <name evidence="1" type="ORF">GCM10007940_34270</name>
</gene>
<proteinExistence type="predicted"/>